<name>A0A8R1IEB7_CAEJA</name>
<keyword evidence="3" id="KW-1185">Reference proteome</keyword>
<protein>
    <submittedName>
        <fullName evidence="2">Uncharacterized protein</fullName>
    </submittedName>
</protein>
<dbReference type="AlphaFoldDB" id="A0A8R1IEB7"/>
<dbReference type="EnsemblMetazoa" id="CJA34405.1">
    <property type="protein sequence ID" value="CJA34405.1"/>
    <property type="gene ID" value="WBGene00210252"/>
</dbReference>
<keyword evidence="1" id="KW-1133">Transmembrane helix</keyword>
<evidence type="ECO:0000313" key="2">
    <source>
        <dbReference type="EnsemblMetazoa" id="CJA34405.1"/>
    </source>
</evidence>
<accession>A0A8R1IEB7</accession>
<feature type="transmembrane region" description="Helical" evidence="1">
    <location>
        <begin position="57"/>
        <end position="77"/>
    </location>
</feature>
<reference evidence="3" key="1">
    <citation type="submission" date="2010-08" db="EMBL/GenBank/DDBJ databases">
        <authorList>
            <consortium name="Caenorhabditis japonica Sequencing Consortium"/>
            <person name="Wilson R.K."/>
        </authorList>
    </citation>
    <scope>NUCLEOTIDE SEQUENCE [LARGE SCALE GENOMIC DNA]</scope>
    <source>
        <strain evidence="3">DF5081</strain>
    </source>
</reference>
<dbReference type="Proteomes" id="UP000005237">
    <property type="component" value="Unassembled WGS sequence"/>
</dbReference>
<sequence>MSNEDQKDTGLSSGLAFDRLIHEAKSTIAEWYSVNVVNKLKPDAHGPDKIRTFSHYFCTRTFLFIRFSLVFLIIGSVDM</sequence>
<evidence type="ECO:0000256" key="1">
    <source>
        <dbReference type="SAM" id="Phobius"/>
    </source>
</evidence>
<organism evidence="2 3">
    <name type="scientific">Caenorhabditis japonica</name>
    <dbReference type="NCBI Taxonomy" id="281687"/>
    <lineage>
        <taxon>Eukaryota</taxon>
        <taxon>Metazoa</taxon>
        <taxon>Ecdysozoa</taxon>
        <taxon>Nematoda</taxon>
        <taxon>Chromadorea</taxon>
        <taxon>Rhabditida</taxon>
        <taxon>Rhabditina</taxon>
        <taxon>Rhabditomorpha</taxon>
        <taxon>Rhabditoidea</taxon>
        <taxon>Rhabditidae</taxon>
        <taxon>Peloderinae</taxon>
        <taxon>Caenorhabditis</taxon>
    </lineage>
</organism>
<keyword evidence="1" id="KW-0472">Membrane</keyword>
<proteinExistence type="predicted"/>
<keyword evidence="1" id="KW-0812">Transmembrane</keyword>
<evidence type="ECO:0000313" key="3">
    <source>
        <dbReference type="Proteomes" id="UP000005237"/>
    </source>
</evidence>
<reference evidence="2" key="2">
    <citation type="submission" date="2022-06" db="UniProtKB">
        <authorList>
            <consortium name="EnsemblMetazoa"/>
        </authorList>
    </citation>
    <scope>IDENTIFICATION</scope>
    <source>
        <strain evidence="2">DF5081</strain>
    </source>
</reference>